<protein>
    <submittedName>
        <fullName evidence="2">Uncharacterized protein</fullName>
    </submittedName>
</protein>
<accession>A0ABN8B5D7</accession>
<sequence length="126" mass="13817">MSPTLVKSFVVFAFLALVSARDDKCTTVAKGDLNHIPVQLPRLNLPPYQQKWDLSISQPCDVVGMMMKVCDPDSPPVPTLDVLSTNEVIVTRNGNPIQHSATVDTTVFCKFDTHQVGSVRAVPLRV</sequence>
<evidence type="ECO:0000256" key="1">
    <source>
        <dbReference type="SAM" id="SignalP"/>
    </source>
</evidence>
<keyword evidence="3" id="KW-1185">Reference proteome</keyword>
<dbReference type="Proteomes" id="UP001153292">
    <property type="component" value="Chromosome 3"/>
</dbReference>
<feature type="chain" id="PRO_5045901410" evidence="1">
    <location>
        <begin position="21"/>
        <end position="126"/>
    </location>
</feature>
<organism evidence="2 3">
    <name type="scientific">Chilo suppressalis</name>
    <name type="common">Asiatic rice borer moth</name>
    <dbReference type="NCBI Taxonomy" id="168631"/>
    <lineage>
        <taxon>Eukaryota</taxon>
        <taxon>Metazoa</taxon>
        <taxon>Ecdysozoa</taxon>
        <taxon>Arthropoda</taxon>
        <taxon>Hexapoda</taxon>
        <taxon>Insecta</taxon>
        <taxon>Pterygota</taxon>
        <taxon>Neoptera</taxon>
        <taxon>Endopterygota</taxon>
        <taxon>Lepidoptera</taxon>
        <taxon>Glossata</taxon>
        <taxon>Ditrysia</taxon>
        <taxon>Pyraloidea</taxon>
        <taxon>Crambidae</taxon>
        <taxon>Crambinae</taxon>
        <taxon>Chilo</taxon>
    </lineage>
</organism>
<keyword evidence="1" id="KW-0732">Signal</keyword>
<name>A0ABN8B5D7_CHISP</name>
<evidence type="ECO:0000313" key="2">
    <source>
        <dbReference type="EMBL" id="CAH0404536.1"/>
    </source>
</evidence>
<feature type="signal peptide" evidence="1">
    <location>
        <begin position="1"/>
        <end position="20"/>
    </location>
</feature>
<gene>
    <name evidence="2" type="ORF">CHILSU_LOCUS7877</name>
</gene>
<evidence type="ECO:0000313" key="3">
    <source>
        <dbReference type="Proteomes" id="UP001153292"/>
    </source>
</evidence>
<reference evidence="2" key="1">
    <citation type="submission" date="2021-12" db="EMBL/GenBank/DDBJ databases">
        <authorList>
            <person name="King R."/>
        </authorList>
    </citation>
    <scope>NUCLEOTIDE SEQUENCE</scope>
</reference>
<dbReference type="EMBL" id="OU963896">
    <property type="protein sequence ID" value="CAH0404536.1"/>
    <property type="molecule type" value="Genomic_DNA"/>
</dbReference>
<proteinExistence type="predicted"/>